<name>A0A2S7X4C9_9GAMM</name>
<dbReference type="InterPro" id="IPR036573">
    <property type="entry name" value="CBM_sf_5/12"/>
</dbReference>
<dbReference type="Pfam" id="PF19408">
    <property type="entry name" value="PKD_6"/>
    <property type="match status" value="1"/>
</dbReference>
<keyword evidence="3" id="KW-0378">Hydrolase</keyword>
<dbReference type="Gene3D" id="2.40.10.10">
    <property type="entry name" value="Trypsin-like serine proteases"/>
    <property type="match status" value="2"/>
</dbReference>
<dbReference type="InterPro" id="IPR013783">
    <property type="entry name" value="Ig-like_fold"/>
</dbReference>
<dbReference type="AlphaFoldDB" id="A0A2S7X4C9"/>
<evidence type="ECO:0000259" key="4">
    <source>
        <dbReference type="SMART" id="SM00247"/>
    </source>
</evidence>
<dbReference type="InterPro" id="IPR003610">
    <property type="entry name" value="CBM5/12"/>
</dbReference>
<dbReference type="InterPro" id="IPR045829">
    <property type="entry name" value="PKD_6"/>
</dbReference>
<dbReference type="GO" id="GO:0005576">
    <property type="term" value="C:extracellular region"/>
    <property type="evidence" value="ECO:0007669"/>
    <property type="project" value="InterPro"/>
</dbReference>
<dbReference type="InterPro" id="IPR043504">
    <property type="entry name" value="Peptidase_S1_PA_chymotrypsin"/>
</dbReference>
<dbReference type="InterPro" id="IPR001064">
    <property type="entry name" value="Beta/gamma_crystallin"/>
</dbReference>
<evidence type="ECO:0008006" key="8">
    <source>
        <dbReference type="Google" id="ProtNLM"/>
    </source>
</evidence>
<dbReference type="InterPro" id="IPR009003">
    <property type="entry name" value="Peptidase_S1_PA"/>
</dbReference>
<dbReference type="PANTHER" id="PTHR36234:SF5">
    <property type="entry name" value="LYSYL ENDOPEPTIDASE"/>
    <property type="match status" value="1"/>
</dbReference>
<dbReference type="OrthoDB" id="5928962at2"/>
<organism evidence="6 7">
    <name type="scientific">Aliivibrio sifiae</name>
    <dbReference type="NCBI Taxonomy" id="566293"/>
    <lineage>
        <taxon>Bacteria</taxon>
        <taxon>Pseudomonadati</taxon>
        <taxon>Pseudomonadota</taxon>
        <taxon>Gammaproteobacteria</taxon>
        <taxon>Vibrionales</taxon>
        <taxon>Vibrionaceae</taxon>
        <taxon>Aliivibrio</taxon>
    </lineage>
</organism>
<feature type="domain" description="Beta/gamma crystallin 'Greek key'" evidence="4">
    <location>
        <begin position="655"/>
        <end position="733"/>
    </location>
</feature>
<dbReference type="EMBL" id="MSCO01000002">
    <property type="protein sequence ID" value="PQJ84889.1"/>
    <property type="molecule type" value="Genomic_DNA"/>
</dbReference>
<evidence type="ECO:0000256" key="1">
    <source>
        <dbReference type="ARBA" id="ARBA00009646"/>
    </source>
</evidence>
<dbReference type="GO" id="GO:0005975">
    <property type="term" value="P:carbohydrate metabolic process"/>
    <property type="evidence" value="ECO:0007669"/>
    <property type="project" value="InterPro"/>
</dbReference>
<dbReference type="InterPro" id="IPR032179">
    <property type="entry name" value="Cry22Aa_Ig-like"/>
</dbReference>
<comment type="caution">
    <text evidence="6">The sequence shown here is derived from an EMBL/GenBank/DDBJ whole genome shotgun (WGS) entry which is preliminary data.</text>
</comment>
<dbReference type="Gene3D" id="2.60.40.10">
    <property type="entry name" value="Immunoglobulins"/>
    <property type="match status" value="1"/>
</dbReference>
<dbReference type="SUPFAM" id="SSF51055">
    <property type="entry name" value="Carbohydrate binding domain"/>
    <property type="match status" value="2"/>
</dbReference>
<dbReference type="GO" id="GO:0030246">
    <property type="term" value="F:carbohydrate binding"/>
    <property type="evidence" value="ECO:0007669"/>
    <property type="project" value="InterPro"/>
</dbReference>
<comment type="similarity">
    <text evidence="1">Belongs to the beta/gamma-crystallin family.</text>
</comment>
<dbReference type="Pfam" id="PF16403">
    <property type="entry name" value="Bact_surface_Ig-like"/>
    <property type="match status" value="1"/>
</dbReference>
<reference evidence="6 7" key="1">
    <citation type="submission" date="2016-12" db="EMBL/GenBank/DDBJ databases">
        <title>Diversity of luminous bacteria.</title>
        <authorList>
            <person name="Yoshizawa S."/>
            <person name="Kogure K."/>
        </authorList>
    </citation>
    <scope>NUCLEOTIDE SEQUENCE [LARGE SCALE GENOMIC DNA]</scope>
    <source>
        <strain evidence="6 7">ATCC 33715</strain>
    </source>
</reference>
<evidence type="ECO:0000313" key="7">
    <source>
        <dbReference type="Proteomes" id="UP000239263"/>
    </source>
</evidence>
<evidence type="ECO:0000259" key="5">
    <source>
        <dbReference type="SMART" id="SM00495"/>
    </source>
</evidence>
<dbReference type="SMART" id="SM00247">
    <property type="entry name" value="XTALbg"/>
    <property type="match status" value="1"/>
</dbReference>
<dbReference type="Pfam" id="PF13365">
    <property type="entry name" value="Trypsin_2"/>
    <property type="match status" value="1"/>
</dbReference>
<protein>
    <recommendedName>
        <fullName evidence="8">Serine protease</fullName>
    </recommendedName>
</protein>
<dbReference type="InterPro" id="IPR011024">
    <property type="entry name" value="G_crystallin-like"/>
</dbReference>
<evidence type="ECO:0000256" key="2">
    <source>
        <dbReference type="ARBA" id="ARBA00022737"/>
    </source>
</evidence>
<gene>
    <name evidence="6" type="ORF">BTO22_15485</name>
</gene>
<feature type="domain" description="Chitin-binding type-3" evidence="5">
    <location>
        <begin position="967"/>
        <end position="1009"/>
    </location>
</feature>
<keyword evidence="2" id="KW-0677">Repeat</keyword>
<evidence type="ECO:0000313" key="6">
    <source>
        <dbReference type="EMBL" id="PQJ84889.1"/>
    </source>
</evidence>
<sequence>MFKRTLLASLLSTSVYATEFNDKIIDMDLLAGQPGIYNKNFQFDNDNNANFKHIIVQAKNLPADVALTVRSITGEVLYTKYRISDGEHNLYLPQTGGFIISVTLPKGVELNKNAHLAIDKLVYTDNATSMTRQDRAFVGADNRTRLVCHEGSDIFTWGRSALALEGGGNLGSASSIGSGNLFLTNEHVIGEPRPITGTVALFNNRHSYCEGDAQLEDVIRLPVTEVIAAGHKADYSFFKINEFDLNNSEVKRLFGGLKLAEDNAVLDQTLTIPQGWHKSIVATTHDDGSDCKVVSENNTITFYNCDTEAGSSGSPVLDRKSGEVVAVHAAATNNKNVGVKVSVMREQNPWLNDYAENVSVLGTDAKVKLTNIALSPFKDSGILKADVGAMYFANTNITIEHHDSYSLVYPQYLNERTNEVSSAAELNLPIKIWLESNGVNYPINKAIDNGNTVTLKYNSYEAASLASRAWIPLDMYNAQGQLVEHTMIRMTTNWFDPMQPPFDPELVDAEIETFRINNFNTVSTFAKPASKERVGTVLFYPEQGPVNLTWSDRTIPDLPVVIENRSTMKKEVINLTAYRVSCGRQSTLNSAAPCSDGNPATFKFEFHPSKNNHLAKGNYSGILPMQIRNHGDNTVESNILMNIDLVVPEMAPYSTVKLYAENDQSGEMVQFSSDVADMSVFGFDNKLSSYDIPQGYSVRFFEGLNFTGTYYTRHSSVGNSTVFDNIVKSVKVLQSPGFMKGPQVVLSGDANYFPGQNINLTAQVSTTNNMSLSYQWKLPTGYHLVSGENTASVIIATPKKALSNQQIEVLVTDGKVHSTAIINISSTPSLAPVLQGIEDASIAFGDIFNPRDGVSANDDLDGDITANITIAGSVDSHIAGKYTLTYRVQDSEGNTSEQNRIITVEADNSCNSNDPDATKYPAWQSTSVYTGGDIVSFNNLIWKAKYWTQGNKPSRTTDQWQLLSNVQLAWSKDVAYNGNDVTMHDGRQWQAKWWTKDEKPGVANVWEDKGAASCN</sequence>
<dbReference type="Proteomes" id="UP000239263">
    <property type="component" value="Unassembled WGS sequence"/>
</dbReference>
<dbReference type="Pfam" id="PF02839">
    <property type="entry name" value="CBM_5_12"/>
    <property type="match status" value="1"/>
</dbReference>
<feature type="domain" description="Chitin-binding type-3" evidence="5">
    <location>
        <begin position="920"/>
        <end position="963"/>
    </location>
</feature>
<dbReference type="Gene3D" id="2.10.10.20">
    <property type="entry name" value="Carbohydrate-binding module superfamily 5/12"/>
    <property type="match status" value="2"/>
</dbReference>
<dbReference type="RefSeq" id="WP_105056270.1">
    <property type="nucleotide sequence ID" value="NZ_CAWNRT010000002.1"/>
</dbReference>
<dbReference type="PANTHER" id="PTHR36234">
    <property type="entry name" value="LYSYL ENDOPEPTIDASE"/>
    <property type="match status" value="1"/>
</dbReference>
<dbReference type="SUPFAM" id="SSF49695">
    <property type="entry name" value="gamma-Crystallin-like"/>
    <property type="match status" value="1"/>
</dbReference>
<evidence type="ECO:0000256" key="3">
    <source>
        <dbReference type="ARBA" id="ARBA00022801"/>
    </source>
</evidence>
<dbReference type="CDD" id="cd12215">
    <property type="entry name" value="ChiC_BD"/>
    <property type="match status" value="2"/>
</dbReference>
<accession>A0A2S7X4C9</accession>
<dbReference type="SUPFAM" id="SSF50494">
    <property type="entry name" value="Trypsin-like serine proteases"/>
    <property type="match status" value="1"/>
</dbReference>
<dbReference type="Gene3D" id="2.60.20.10">
    <property type="entry name" value="Crystallins"/>
    <property type="match status" value="1"/>
</dbReference>
<proteinExistence type="inferred from homology"/>
<dbReference type="SMART" id="SM00495">
    <property type="entry name" value="ChtBD3"/>
    <property type="match status" value="2"/>
</dbReference>
<dbReference type="GO" id="GO:0004553">
    <property type="term" value="F:hydrolase activity, hydrolyzing O-glycosyl compounds"/>
    <property type="evidence" value="ECO:0007669"/>
    <property type="project" value="InterPro"/>
</dbReference>